<dbReference type="Gene3D" id="1.25.10.10">
    <property type="entry name" value="Leucine-rich Repeat Variant"/>
    <property type="match status" value="3"/>
</dbReference>
<dbReference type="InterPro" id="IPR011989">
    <property type="entry name" value="ARM-like"/>
</dbReference>
<dbReference type="InterPro" id="IPR036537">
    <property type="entry name" value="Adaptor_Cbl_N_dom_sf"/>
</dbReference>
<dbReference type="Proteomes" id="UP001396334">
    <property type="component" value="Unassembled WGS sequence"/>
</dbReference>
<dbReference type="EC" id="2.3.2.27" evidence="3"/>
<proteinExistence type="predicted"/>
<keyword evidence="12" id="KW-1185">Reference proteome</keyword>
<organism evidence="11 12">
    <name type="scientific">Hibiscus sabdariffa</name>
    <name type="common">roselle</name>
    <dbReference type="NCBI Taxonomy" id="183260"/>
    <lineage>
        <taxon>Eukaryota</taxon>
        <taxon>Viridiplantae</taxon>
        <taxon>Streptophyta</taxon>
        <taxon>Embryophyta</taxon>
        <taxon>Tracheophyta</taxon>
        <taxon>Spermatophyta</taxon>
        <taxon>Magnoliopsida</taxon>
        <taxon>eudicotyledons</taxon>
        <taxon>Gunneridae</taxon>
        <taxon>Pentapetalae</taxon>
        <taxon>rosids</taxon>
        <taxon>malvids</taxon>
        <taxon>Malvales</taxon>
        <taxon>Malvaceae</taxon>
        <taxon>Malvoideae</taxon>
        <taxon>Hibiscus</taxon>
    </lineage>
</organism>
<keyword evidence="7" id="KW-0862">Zinc</keyword>
<dbReference type="PROSITE" id="PS50089">
    <property type="entry name" value="ZF_RING_2"/>
    <property type="match status" value="1"/>
</dbReference>
<keyword evidence="6" id="KW-0833">Ubl conjugation pathway</keyword>
<dbReference type="Gene3D" id="3.30.40.10">
    <property type="entry name" value="Zinc/RING finger domain, C3HC4 (zinc finger)"/>
    <property type="match status" value="1"/>
</dbReference>
<feature type="coiled-coil region" evidence="9">
    <location>
        <begin position="199"/>
        <end position="229"/>
    </location>
</feature>
<evidence type="ECO:0000313" key="11">
    <source>
        <dbReference type="EMBL" id="KAK9004620.1"/>
    </source>
</evidence>
<evidence type="ECO:0000256" key="4">
    <source>
        <dbReference type="ARBA" id="ARBA00022679"/>
    </source>
</evidence>
<evidence type="ECO:0000256" key="3">
    <source>
        <dbReference type="ARBA" id="ARBA00012483"/>
    </source>
</evidence>
<keyword evidence="7" id="KW-0863">Zinc-finger</keyword>
<evidence type="ECO:0000256" key="1">
    <source>
        <dbReference type="ARBA" id="ARBA00000900"/>
    </source>
</evidence>
<reference evidence="11 12" key="1">
    <citation type="journal article" date="2024" name="G3 (Bethesda)">
        <title>Genome assembly of Hibiscus sabdariffa L. provides insights into metabolisms of medicinal natural products.</title>
        <authorList>
            <person name="Kim T."/>
        </authorList>
    </citation>
    <scope>NUCLEOTIDE SEQUENCE [LARGE SCALE GENOMIC DNA]</scope>
    <source>
        <strain evidence="11">TK-2024</strain>
        <tissue evidence="11">Old leaves</tissue>
    </source>
</reference>
<protein>
    <recommendedName>
        <fullName evidence="3">RING-type E3 ubiquitin transferase</fullName>
        <ecNumber evidence="3">2.3.2.27</ecNumber>
    </recommendedName>
</protein>
<dbReference type="InterPro" id="IPR052608">
    <property type="entry name" value="U-box_domain_protein"/>
</dbReference>
<dbReference type="InterPro" id="IPR000225">
    <property type="entry name" value="Armadillo"/>
</dbReference>
<dbReference type="EMBL" id="JBBPBN010000030">
    <property type="protein sequence ID" value="KAK9004620.1"/>
    <property type="molecule type" value="Genomic_DNA"/>
</dbReference>
<keyword evidence="5" id="KW-0677">Repeat</keyword>
<feature type="repeat" description="ARM" evidence="8">
    <location>
        <begin position="476"/>
        <end position="506"/>
    </location>
</feature>
<dbReference type="InterPro" id="IPR003613">
    <property type="entry name" value="Ubox_domain"/>
</dbReference>
<keyword evidence="4" id="KW-0808">Transferase</keyword>
<evidence type="ECO:0000256" key="6">
    <source>
        <dbReference type="ARBA" id="ARBA00022786"/>
    </source>
</evidence>
<dbReference type="Gene3D" id="1.20.930.20">
    <property type="entry name" value="Adaptor protein Cbl, N-terminal domain"/>
    <property type="match status" value="1"/>
</dbReference>
<comment type="pathway">
    <text evidence="2">Protein modification; protein ubiquitination.</text>
</comment>
<dbReference type="PROSITE" id="PS50176">
    <property type="entry name" value="ARM_REPEAT"/>
    <property type="match status" value="1"/>
</dbReference>
<keyword evidence="9" id="KW-0175">Coiled coil</keyword>
<dbReference type="Pfam" id="PF04564">
    <property type="entry name" value="U-box"/>
    <property type="match status" value="1"/>
</dbReference>
<dbReference type="PANTHER" id="PTHR45958:SF11">
    <property type="entry name" value="RING-TYPE E3 UBIQUITIN TRANSFERASE"/>
    <property type="match status" value="1"/>
</dbReference>
<dbReference type="InterPro" id="IPR001841">
    <property type="entry name" value="Znf_RING"/>
</dbReference>
<feature type="domain" description="RING-type" evidence="10">
    <location>
        <begin position="263"/>
        <end position="302"/>
    </location>
</feature>
<comment type="catalytic activity">
    <reaction evidence="1">
        <text>S-ubiquitinyl-[E2 ubiquitin-conjugating enzyme]-L-cysteine + [acceptor protein]-L-lysine = [E2 ubiquitin-conjugating enzyme]-L-cysteine + N(6)-ubiquitinyl-[acceptor protein]-L-lysine.</text>
        <dbReference type="EC" id="2.3.2.27"/>
    </reaction>
</comment>
<evidence type="ECO:0000259" key="10">
    <source>
        <dbReference type="PROSITE" id="PS50089"/>
    </source>
</evidence>
<comment type="caution">
    <text evidence="11">The sequence shown here is derived from an EMBL/GenBank/DDBJ whole genome shotgun (WGS) entry which is preliminary data.</text>
</comment>
<name>A0ABR2QV89_9ROSI</name>
<dbReference type="SMART" id="SM00185">
    <property type="entry name" value="ARM"/>
    <property type="match status" value="4"/>
</dbReference>
<evidence type="ECO:0000313" key="12">
    <source>
        <dbReference type="Proteomes" id="UP001396334"/>
    </source>
</evidence>
<evidence type="ECO:0000256" key="8">
    <source>
        <dbReference type="PROSITE-ProRule" id="PRU00259"/>
    </source>
</evidence>
<dbReference type="InterPro" id="IPR013083">
    <property type="entry name" value="Znf_RING/FYVE/PHD"/>
</dbReference>
<keyword evidence="7" id="KW-0479">Metal-binding</keyword>
<evidence type="ECO:0000256" key="2">
    <source>
        <dbReference type="ARBA" id="ARBA00004906"/>
    </source>
</evidence>
<evidence type="ECO:0000256" key="5">
    <source>
        <dbReference type="ARBA" id="ARBA00022737"/>
    </source>
</evidence>
<dbReference type="InterPro" id="IPR016024">
    <property type="entry name" value="ARM-type_fold"/>
</dbReference>
<dbReference type="SUPFAM" id="SSF57850">
    <property type="entry name" value="RING/U-box"/>
    <property type="match status" value="1"/>
</dbReference>
<dbReference type="SUPFAM" id="SSF48371">
    <property type="entry name" value="ARM repeat"/>
    <property type="match status" value="2"/>
</dbReference>
<evidence type="ECO:0000256" key="7">
    <source>
        <dbReference type="PROSITE-ProRule" id="PRU00175"/>
    </source>
</evidence>
<sequence>MDFDVGIEDVGVAVLQELWNRVTLQTVELSEETRDVMIEKDSFREFSRSISELDALLRALSVGKIEAARGSEFTKAALEKLNDQLRRARKIIKNYTSGSRFWFLLHSHSVLSQMQGLAKDIASSISSLQLTNLDMALNLKSMNDEVIDKLNSMEFRVAVSTEMIASEIENSVSQSSRNRDNAVTLLEKIAEAVGADANASLVQNELALLKQEKEEMEVQKKQAEALQLSQLIQLLYSTEIVSSPRSDETSTYHRQYPIGSFMCPLCNKMMVDPVAIICGHSFERNAIREYFESGKKDCPTCKEELQSLELTPNVNLRSSIEEWKKNDMDWRFQAAVSGINSDDHLRKDEALDDMQVLVQTPQYAVRAAKEGLVPMFVESLKDARLNTMAAVKCLYCVAKHCHDQKVRIRFVFLNMLHIKCLKSSCLKLQQEIVAAGAVRRIVKLIYNGETEPNMLGILLELSKTEGLVENIGNTKDCIPLLVSLVSNSNPDIASKAQNVLRNLSSNTHFVVKMAEAGYFQSFVARFNQAAGHQETRALMAAALVNMQLKENSINDLKDKQFVHSLVHMLSSNSPACKSACVKCVKKLIRYPKMVKRFLSDPATIPLVLNVISFRSDPTLKQEAAEILALLVKACRPPEFQMYQGLQELQSEHNVGLFLQLVEKSDPQFKLQFLHLLIELSNKSKTTESLIRTNADAINHLFSCLDGNQPFVRRWAMKLIYCVSEGHPDGVPLPPSPVKETAINSLASILTCSPDFEERSIAAGIISQLPKDDIDIDEILFRSETLKAIHEVICSSDEEFGGIGSPNNQDKSLLENALAALLRFTEPSKPELWKQVGQLELYPSLVRVLSTGNSLAKQRTAIALAHLSHSTNLSVSDSIRVRRENSMSPFNMMNLFPNMSWCCSASAGNEISCPIHGVACSQRHTFCLIKADAVKPLLQTLSDTNSGVAEAALMALETLLEDHSTLSHATAAIVDSKGVEAILQVLEKGSLPAKEKALDLFQQILNHSRISQLLFQRSEGILIQLLHDDAIRKKVALVLKQMKVLPEQSSYF</sequence>
<dbReference type="SMART" id="SM00504">
    <property type="entry name" value="Ubox"/>
    <property type="match status" value="1"/>
</dbReference>
<accession>A0ABR2QV89</accession>
<dbReference type="PANTHER" id="PTHR45958">
    <property type="entry name" value="RING-TYPE E3 UBIQUITIN TRANSFERASE"/>
    <property type="match status" value="1"/>
</dbReference>
<evidence type="ECO:0000256" key="9">
    <source>
        <dbReference type="SAM" id="Coils"/>
    </source>
</evidence>
<feature type="coiled-coil region" evidence="9">
    <location>
        <begin position="71"/>
        <end position="98"/>
    </location>
</feature>
<gene>
    <name evidence="11" type="ORF">V6N11_042083</name>
</gene>